<comment type="caution">
    <text evidence="2">The sequence shown here is derived from an EMBL/GenBank/DDBJ whole genome shotgun (WGS) entry which is preliminary data.</text>
</comment>
<evidence type="ECO:0000313" key="3">
    <source>
        <dbReference type="Proteomes" id="UP001139006"/>
    </source>
</evidence>
<dbReference type="GO" id="GO:0022857">
    <property type="term" value="F:transmembrane transporter activity"/>
    <property type="evidence" value="ECO:0007669"/>
    <property type="project" value="InterPro"/>
</dbReference>
<feature type="transmembrane region" description="Helical" evidence="1">
    <location>
        <begin position="113"/>
        <end position="131"/>
    </location>
</feature>
<dbReference type="InterPro" id="IPR030949">
    <property type="entry name" value="ECF_S_folate_fam"/>
</dbReference>
<feature type="transmembrane region" description="Helical" evidence="1">
    <location>
        <begin position="12"/>
        <end position="30"/>
    </location>
</feature>
<dbReference type="Pfam" id="PF12822">
    <property type="entry name" value="ECF_trnsprt"/>
    <property type="match status" value="1"/>
</dbReference>
<dbReference type="Gene3D" id="1.10.1760.20">
    <property type="match status" value="1"/>
</dbReference>
<evidence type="ECO:0000256" key="1">
    <source>
        <dbReference type="SAM" id="Phobius"/>
    </source>
</evidence>
<protein>
    <submittedName>
        <fullName evidence="2">Folate family ECF transporter S component</fullName>
    </submittedName>
</protein>
<keyword evidence="3" id="KW-1185">Reference proteome</keyword>
<dbReference type="EMBL" id="JAIULA010000020">
    <property type="protein sequence ID" value="MCP0887579.1"/>
    <property type="molecule type" value="Genomic_DNA"/>
</dbReference>
<dbReference type="InterPro" id="IPR024529">
    <property type="entry name" value="ECF_trnsprt_substrate-spec"/>
</dbReference>
<proteinExistence type="predicted"/>
<keyword evidence="1" id="KW-1133">Transmembrane helix</keyword>
<feature type="transmembrane region" description="Helical" evidence="1">
    <location>
        <begin position="42"/>
        <end position="67"/>
    </location>
</feature>
<keyword evidence="1" id="KW-0472">Membrane</keyword>
<reference evidence="2 3" key="1">
    <citation type="journal article" date="2023" name="Int. J. Syst. Evol. Microbiol.">
        <title>Ligilactobacillus ubinensis sp. nov., a novel species isolated from the wild ferment of a durian fruit (Durio zibethinus).</title>
        <authorList>
            <person name="Heng Y.C."/>
            <person name="Menon N."/>
            <person name="Chen B."/>
            <person name="Loo B.Z.L."/>
            <person name="Wong G.W.J."/>
            <person name="Lim A.C.H."/>
            <person name="Silvaraju S."/>
            <person name="Kittelmann S."/>
        </authorList>
    </citation>
    <scope>NUCLEOTIDE SEQUENCE [LARGE SCALE GENOMIC DNA]</scope>
    <source>
        <strain evidence="2 3">WILCCON 0076</strain>
    </source>
</reference>
<feature type="transmembrane region" description="Helical" evidence="1">
    <location>
        <begin position="79"/>
        <end position="101"/>
    </location>
</feature>
<sequence length="179" mass="19820">MTKLTWSSPKLTVRMLTITAILVAIQVVLSKISIGSDSLVKISLGFIATALVGYFLGPWLGGIALVLNDLIANTLLSTGSSFFIGFTFSAFISGIIAGAFLRNQPLSWQRLAIYELVQILVTNVFFTTLWIHVLYTTPFNTLLLVRLPKEIISWPIETFVIVVVLQAIAKHDFKLDRGY</sequence>
<gene>
    <name evidence="2" type="ORF">LB941_09570</name>
</gene>
<dbReference type="Proteomes" id="UP001139006">
    <property type="component" value="Unassembled WGS sequence"/>
</dbReference>
<evidence type="ECO:0000313" key="2">
    <source>
        <dbReference type="EMBL" id="MCP0887579.1"/>
    </source>
</evidence>
<dbReference type="AlphaFoldDB" id="A0A9X2JM66"/>
<name>A0A9X2JM66_9LACO</name>
<keyword evidence="1" id="KW-0812">Transmembrane</keyword>
<dbReference type="RefSeq" id="WP_253361581.1">
    <property type="nucleotide sequence ID" value="NZ_JAIULA010000020.1"/>
</dbReference>
<dbReference type="NCBIfam" id="TIGR04518">
    <property type="entry name" value="ECF_S_folT_fam"/>
    <property type="match status" value="1"/>
</dbReference>
<accession>A0A9X2JM66</accession>
<organism evidence="2 3">
    <name type="scientific">Ligilactobacillus ubinensis</name>
    <dbReference type="NCBI Taxonomy" id="2876789"/>
    <lineage>
        <taxon>Bacteria</taxon>
        <taxon>Bacillati</taxon>
        <taxon>Bacillota</taxon>
        <taxon>Bacilli</taxon>
        <taxon>Lactobacillales</taxon>
        <taxon>Lactobacillaceae</taxon>
        <taxon>Ligilactobacillus</taxon>
    </lineage>
</organism>
<feature type="transmembrane region" description="Helical" evidence="1">
    <location>
        <begin position="151"/>
        <end position="169"/>
    </location>
</feature>